<dbReference type="Proteomes" id="UP000265566">
    <property type="component" value="Chromosome 7"/>
</dbReference>
<name>A0A396H7A6_MEDTR</name>
<organism evidence="1">
    <name type="scientific">Medicago truncatula</name>
    <name type="common">Barrel medic</name>
    <name type="synonym">Medicago tribuloides</name>
    <dbReference type="NCBI Taxonomy" id="3880"/>
    <lineage>
        <taxon>Eukaryota</taxon>
        <taxon>Viridiplantae</taxon>
        <taxon>Streptophyta</taxon>
        <taxon>Embryophyta</taxon>
        <taxon>Tracheophyta</taxon>
        <taxon>Spermatophyta</taxon>
        <taxon>Magnoliopsida</taxon>
        <taxon>eudicotyledons</taxon>
        <taxon>Gunneridae</taxon>
        <taxon>Pentapetalae</taxon>
        <taxon>rosids</taxon>
        <taxon>fabids</taxon>
        <taxon>Fabales</taxon>
        <taxon>Fabaceae</taxon>
        <taxon>Papilionoideae</taxon>
        <taxon>50 kb inversion clade</taxon>
        <taxon>NPAAA clade</taxon>
        <taxon>Hologalegina</taxon>
        <taxon>IRL clade</taxon>
        <taxon>Trifolieae</taxon>
        <taxon>Medicago</taxon>
    </lineage>
</organism>
<accession>A0A396H7A6</accession>
<proteinExistence type="predicted"/>
<dbReference type="EMBL" id="PSQE01000007">
    <property type="protein sequence ID" value="RHN48678.1"/>
    <property type="molecule type" value="Genomic_DNA"/>
</dbReference>
<dbReference type="Gramene" id="rna43420">
    <property type="protein sequence ID" value="RHN48678.1"/>
    <property type="gene ID" value="gene43420"/>
</dbReference>
<reference evidence="1" key="1">
    <citation type="journal article" date="2018" name="Nat. Plants">
        <title>Whole-genome landscape of Medicago truncatula symbiotic genes.</title>
        <authorList>
            <person name="Pecrix Y."/>
            <person name="Gamas P."/>
            <person name="Carrere S."/>
        </authorList>
    </citation>
    <scope>NUCLEOTIDE SEQUENCE</scope>
    <source>
        <tissue evidence="1">Leaves</tissue>
    </source>
</reference>
<protein>
    <submittedName>
        <fullName evidence="1">Uncharacterized protein</fullName>
    </submittedName>
</protein>
<comment type="caution">
    <text evidence="1">The sequence shown here is derived from an EMBL/GenBank/DDBJ whole genome shotgun (WGS) entry which is preliminary data.</text>
</comment>
<evidence type="ECO:0000313" key="1">
    <source>
        <dbReference type="EMBL" id="RHN48678.1"/>
    </source>
</evidence>
<sequence>MQMESYTKVGSKSTISNCFLKQRNFHFSSSAIVSTSNRQRLKNAKQSEGS</sequence>
<dbReference type="AlphaFoldDB" id="A0A396H7A6"/>
<gene>
    <name evidence="1" type="ORF">MtrunA17_Chr7g0266321</name>
</gene>